<organism evidence="1 2">
    <name type="scientific">Prymnesium parvum</name>
    <name type="common">Toxic golden alga</name>
    <dbReference type="NCBI Taxonomy" id="97485"/>
    <lineage>
        <taxon>Eukaryota</taxon>
        <taxon>Haptista</taxon>
        <taxon>Haptophyta</taxon>
        <taxon>Prymnesiophyceae</taxon>
        <taxon>Prymnesiales</taxon>
        <taxon>Prymnesiaceae</taxon>
        <taxon>Prymnesium</taxon>
    </lineage>
</organism>
<keyword evidence="2" id="KW-1185">Reference proteome</keyword>
<protein>
    <submittedName>
        <fullName evidence="1">Uncharacterized protein</fullName>
    </submittedName>
</protein>
<evidence type="ECO:0000313" key="2">
    <source>
        <dbReference type="Proteomes" id="UP001515480"/>
    </source>
</evidence>
<gene>
    <name evidence="1" type="ORF">AB1Y20_002691</name>
</gene>
<evidence type="ECO:0000313" key="1">
    <source>
        <dbReference type="EMBL" id="KAL1518396.1"/>
    </source>
</evidence>
<dbReference type="AlphaFoldDB" id="A0AB34JA21"/>
<proteinExistence type="predicted"/>
<dbReference type="EMBL" id="JBGBPQ010000010">
    <property type="protein sequence ID" value="KAL1518396.1"/>
    <property type="molecule type" value="Genomic_DNA"/>
</dbReference>
<comment type="caution">
    <text evidence="1">The sequence shown here is derived from an EMBL/GenBank/DDBJ whole genome shotgun (WGS) entry which is preliminary data.</text>
</comment>
<name>A0AB34JA21_PRYPA</name>
<reference evidence="1 2" key="1">
    <citation type="journal article" date="2024" name="Science">
        <title>Giant polyketide synthase enzymes in the biosynthesis of giant marine polyether toxins.</title>
        <authorList>
            <person name="Fallon T.R."/>
            <person name="Shende V.V."/>
            <person name="Wierzbicki I.H."/>
            <person name="Pendleton A.L."/>
            <person name="Watervoot N.F."/>
            <person name="Auber R.P."/>
            <person name="Gonzalez D.J."/>
            <person name="Wisecaver J.H."/>
            <person name="Moore B.S."/>
        </authorList>
    </citation>
    <scope>NUCLEOTIDE SEQUENCE [LARGE SCALE GENOMIC DNA]</scope>
    <source>
        <strain evidence="1 2">12B1</strain>
    </source>
</reference>
<sequence>MQKMTETGRKLMQYEFAVVGFQLKNTSQDKSCWPVHQSLVVKLGGKWWFVFYEPTVKCPVGLTQKYLLPLETFCKQNKQSNLDSLTGKRTALKFGLCLVQHVNSTIGYMKNTWPYLSSG</sequence>
<accession>A0AB34JA21</accession>
<dbReference type="Proteomes" id="UP001515480">
    <property type="component" value="Unassembled WGS sequence"/>
</dbReference>